<accession>A0AAW2WWS7</accession>
<evidence type="ECO:0000256" key="1">
    <source>
        <dbReference type="SAM" id="MobiDB-lite"/>
    </source>
</evidence>
<sequence length="69" mass="7794">MSSTDESTRYVGENLGEDPPRPPLRGLVLTHPLTPVVGGGTYTRRLVASWMSPRRRRVTRRRQIPPLAK</sequence>
<dbReference type="AlphaFoldDB" id="A0AAW2WWS7"/>
<dbReference type="EMBL" id="JACGWN010000006">
    <property type="protein sequence ID" value="KAL0446140.1"/>
    <property type="molecule type" value="Genomic_DNA"/>
</dbReference>
<evidence type="ECO:0000313" key="2">
    <source>
        <dbReference type="EMBL" id="KAL0446140.1"/>
    </source>
</evidence>
<reference evidence="2" key="1">
    <citation type="submission" date="2020-06" db="EMBL/GenBank/DDBJ databases">
        <authorList>
            <person name="Li T."/>
            <person name="Hu X."/>
            <person name="Zhang T."/>
            <person name="Song X."/>
            <person name="Zhang H."/>
            <person name="Dai N."/>
            <person name="Sheng W."/>
            <person name="Hou X."/>
            <person name="Wei L."/>
        </authorList>
    </citation>
    <scope>NUCLEOTIDE SEQUENCE</scope>
    <source>
        <strain evidence="2">KEN1</strain>
        <tissue evidence="2">Leaf</tissue>
    </source>
</reference>
<proteinExistence type="predicted"/>
<name>A0AAW2WWS7_9LAMI</name>
<protein>
    <submittedName>
        <fullName evidence="2">Uncharacterized protein</fullName>
    </submittedName>
</protein>
<feature type="region of interest" description="Disordered" evidence="1">
    <location>
        <begin position="1"/>
        <end position="24"/>
    </location>
</feature>
<organism evidence="2">
    <name type="scientific">Sesamum latifolium</name>
    <dbReference type="NCBI Taxonomy" id="2727402"/>
    <lineage>
        <taxon>Eukaryota</taxon>
        <taxon>Viridiplantae</taxon>
        <taxon>Streptophyta</taxon>
        <taxon>Embryophyta</taxon>
        <taxon>Tracheophyta</taxon>
        <taxon>Spermatophyta</taxon>
        <taxon>Magnoliopsida</taxon>
        <taxon>eudicotyledons</taxon>
        <taxon>Gunneridae</taxon>
        <taxon>Pentapetalae</taxon>
        <taxon>asterids</taxon>
        <taxon>lamiids</taxon>
        <taxon>Lamiales</taxon>
        <taxon>Pedaliaceae</taxon>
        <taxon>Sesamum</taxon>
    </lineage>
</organism>
<comment type="caution">
    <text evidence="2">The sequence shown here is derived from an EMBL/GenBank/DDBJ whole genome shotgun (WGS) entry which is preliminary data.</text>
</comment>
<gene>
    <name evidence="2" type="ORF">Slati_1741900</name>
</gene>
<reference evidence="2" key="2">
    <citation type="journal article" date="2024" name="Plant">
        <title>Genomic evolution and insights into agronomic trait innovations of Sesamum species.</title>
        <authorList>
            <person name="Miao H."/>
            <person name="Wang L."/>
            <person name="Qu L."/>
            <person name="Liu H."/>
            <person name="Sun Y."/>
            <person name="Le M."/>
            <person name="Wang Q."/>
            <person name="Wei S."/>
            <person name="Zheng Y."/>
            <person name="Lin W."/>
            <person name="Duan Y."/>
            <person name="Cao H."/>
            <person name="Xiong S."/>
            <person name="Wang X."/>
            <person name="Wei L."/>
            <person name="Li C."/>
            <person name="Ma Q."/>
            <person name="Ju M."/>
            <person name="Zhao R."/>
            <person name="Li G."/>
            <person name="Mu C."/>
            <person name="Tian Q."/>
            <person name="Mei H."/>
            <person name="Zhang T."/>
            <person name="Gao T."/>
            <person name="Zhang H."/>
        </authorList>
    </citation>
    <scope>NUCLEOTIDE SEQUENCE</scope>
    <source>
        <strain evidence="2">KEN1</strain>
    </source>
</reference>